<proteinExistence type="predicted"/>
<protein>
    <submittedName>
        <fullName evidence="2">Uncharacterized protein</fullName>
    </submittedName>
</protein>
<gene>
    <name evidence="2" type="ORF">Q5P01_005223</name>
</gene>
<sequence length="177" mass="20256">MKEGQAVGKETVRETKIEGAREWEGNRKREITVREKKKTERSEEMDVHLHKRERKRKEGEEGAGDRGGLSPFLHPTLRAPLLDRATSDQPRRRASAPMTEPPRLAVPATGWIPTEYTDERQMEAQQDDREPCPEPLPHTECMQWEYDGPQLEGSPIPQTRPPMDTPLDEAPVLSMIN</sequence>
<evidence type="ECO:0000256" key="1">
    <source>
        <dbReference type="SAM" id="MobiDB-lite"/>
    </source>
</evidence>
<accession>A0AA88NH78</accession>
<dbReference type="Proteomes" id="UP001187415">
    <property type="component" value="Unassembled WGS sequence"/>
</dbReference>
<name>A0AA88NH78_CHASR</name>
<feature type="region of interest" description="Disordered" evidence="1">
    <location>
        <begin position="1"/>
        <end position="177"/>
    </location>
</feature>
<feature type="compositionally biased region" description="Basic and acidic residues" evidence="1">
    <location>
        <begin position="117"/>
        <end position="132"/>
    </location>
</feature>
<dbReference type="EMBL" id="JAUPFM010000003">
    <property type="protein sequence ID" value="KAK2856488.1"/>
    <property type="molecule type" value="Genomic_DNA"/>
</dbReference>
<comment type="caution">
    <text evidence="2">The sequence shown here is derived from an EMBL/GenBank/DDBJ whole genome shotgun (WGS) entry which is preliminary data.</text>
</comment>
<reference evidence="2" key="1">
    <citation type="submission" date="2023-07" db="EMBL/GenBank/DDBJ databases">
        <title>Chromosome-level Genome Assembly of Striped Snakehead (Channa striata).</title>
        <authorList>
            <person name="Liu H."/>
        </authorList>
    </citation>
    <scope>NUCLEOTIDE SEQUENCE</scope>
    <source>
        <strain evidence="2">Gz</strain>
        <tissue evidence="2">Muscle</tissue>
    </source>
</reference>
<keyword evidence="3" id="KW-1185">Reference proteome</keyword>
<dbReference type="AlphaFoldDB" id="A0AA88NH78"/>
<evidence type="ECO:0000313" key="2">
    <source>
        <dbReference type="EMBL" id="KAK2856488.1"/>
    </source>
</evidence>
<organism evidence="2 3">
    <name type="scientific">Channa striata</name>
    <name type="common">Snakehead murrel</name>
    <name type="synonym">Ophicephalus striatus</name>
    <dbReference type="NCBI Taxonomy" id="64152"/>
    <lineage>
        <taxon>Eukaryota</taxon>
        <taxon>Metazoa</taxon>
        <taxon>Chordata</taxon>
        <taxon>Craniata</taxon>
        <taxon>Vertebrata</taxon>
        <taxon>Euteleostomi</taxon>
        <taxon>Actinopterygii</taxon>
        <taxon>Neopterygii</taxon>
        <taxon>Teleostei</taxon>
        <taxon>Neoteleostei</taxon>
        <taxon>Acanthomorphata</taxon>
        <taxon>Anabantaria</taxon>
        <taxon>Anabantiformes</taxon>
        <taxon>Channoidei</taxon>
        <taxon>Channidae</taxon>
        <taxon>Channa</taxon>
    </lineage>
</organism>
<feature type="compositionally biased region" description="Basic and acidic residues" evidence="1">
    <location>
        <begin position="10"/>
        <end position="48"/>
    </location>
</feature>
<evidence type="ECO:0000313" key="3">
    <source>
        <dbReference type="Proteomes" id="UP001187415"/>
    </source>
</evidence>